<name>A0A9Q0NJ31_SALVM</name>
<comment type="caution">
    <text evidence="1">The sequence shown here is derived from an EMBL/GenBank/DDBJ whole genome shotgun (WGS) entry which is preliminary data.</text>
</comment>
<protein>
    <submittedName>
        <fullName evidence="1">Uncharacterized protein</fullName>
    </submittedName>
</protein>
<proteinExistence type="predicted"/>
<organism evidence="1 2">
    <name type="scientific">Salix viminalis</name>
    <name type="common">Common osier</name>
    <name type="synonym">Basket willow</name>
    <dbReference type="NCBI Taxonomy" id="40686"/>
    <lineage>
        <taxon>Eukaryota</taxon>
        <taxon>Viridiplantae</taxon>
        <taxon>Streptophyta</taxon>
        <taxon>Embryophyta</taxon>
        <taxon>Tracheophyta</taxon>
        <taxon>Spermatophyta</taxon>
        <taxon>Magnoliopsida</taxon>
        <taxon>eudicotyledons</taxon>
        <taxon>Gunneridae</taxon>
        <taxon>Pentapetalae</taxon>
        <taxon>rosids</taxon>
        <taxon>fabids</taxon>
        <taxon>Malpighiales</taxon>
        <taxon>Salicaceae</taxon>
        <taxon>Saliceae</taxon>
        <taxon>Salix</taxon>
    </lineage>
</organism>
<keyword evidence="2" id="KW-1185">Reference proteome</keyword>
<dbReference type="EMBL" id="JAPFFL010000019">
    <property type="protein sequence ID" value="KAJ6670673.1"/>
    <property type="molecule type" value="Genomic_DNA"/>
</dbReference>
<evidence type="ECO:0000313" key="1">
    <source>
        <dbReference type="EMBL" id="KAJ6670673.1"/>
    </source>
</evidence>
<reference evidence="1" key="2">
    <citation type="journal article" date="2023" name="Int. J. Mol. Sci.">
        <title>De Novo Assembly and Annotation of 11 Diverse Shrub Willow (Salix) Genomes Reveals Novel Gene Organization in Sex-Linked Regions.</title>
        <authorList>
            <person name="Hyden B."/>
            <person name="Feng K."/>
            <person name="Yates T.B."/>
            <person name="Jawdy S."/>
            <person name="Cereghino C."/>
            <person name="Smart L.B."/>
            <person name="Muchero W."/>
        </authorList>
    </citation>
    <scope>NUCLEOTIDE SEQUENCE [LARGE SCALE GENOMIC DNA]</scope>
    <source>
        <tissue evidence="1">Shoot tip</tissue>
    </source>
</reference>
<gene>
    <name evidence="1" type="ORF">OIU85_014528</name>
</gene>
<dbReference type="Proteomes" id="UP001151529">
    <property type="component" value="Chromosome 9"/>
</dbReference>
<accession>A0A9Q0NJ31</accession>
<dbReference type="AlphaFoldDB" id="A0A9Q0NJ31"/>
<reference evidence="1" key="1">
    <citation type="submission" date="2022-11" db="EMBL/GenBank/DDBJ databases">
        <authorList>
            <person name="Hyden B.L."/>
            <person name="Feng K."/>
            <person name="Yates T."/>
            <person name="Jawdy S."/>
            <person name="Smart L.B."/>
            <person name="Muchero W."/>
        </authorList>
    </citation>
    <scope>NUCLEOTIDE SEQUENCE</scope>
    <source>
        <tissue evidence="1">Shoot tip</tissue>
    </source>
</reference>
<evidence type="ECO:0000313" key="2">
    <source>
        <dbReference type="Proteomes" id="UP001151529"/>
    </source>
</evidence>
<sequence length="73" mass="8399">MRFRHSCRKQVLTNYDESGVVRPKDAKKPRTESCSVTADKVLHTDGKDCGLDYTNENDGLGSLDENKDYEKWF</sequence>